<dbReference type="AlphaFoldDB" id="A0A7I8KJ96"/>
<keyword evidence="2" id="KW-1185">Reference proteome</keyword>
<protein>
    <submittedName>
        <fullName evidence="1">Uncharacterized protein</fullName>
    </submittedName>
</protein>
<reference evidence="1" key="1">
    <citation type="submission" date="2020-02" db="EMBL/GenBank/DDBJ databases">
        <authorList>
            <person name="Scholz U."/>
            <person name="Mascher M."/>
            <person name="Fiebig A."/>
        </authorList>
    </citation>
    <scope>NUCLEOTIDE SEQUENCE</scope>
</reference>
<organism evidence="1 2">
    <name type="scientific">Spirodela intermedia</name>
    <name type="common">Intermediate duckweed</name>
    <dbReference type="NCBI Taxonomy" id="51605"/>
    <lineage>
        <taxon>Eukaryota</taxon>
        <taxon>Viridiplantae</taxon>
        <taxon>Streptophyta</taxon>
        <taxon>Embryophyta</taxon>
        <taxon>Tracheophyta</taxon>
        <taxon>Spermatophyta</taxon>
        <taxon>Magnoliopsida</taxon>
        <taxon>Liliopsida</taxon>
        <taxon>Araceae</taxon>
        <taxon>Lemnoideae</taxon>
        <taxon>Spirodela</taxon>
    </lineage>
</organism>
<dbReference type="OrthoDB" id="77878at2759"/>
<evidence type="ECO:0000313" key="1">
    <source>
        <dbReference type="EMBL" id="CAA7397741.1"/>
    </source>
</evidence>
<accession>A0A7I8KJ96</accession>
<dbReference type="InterPro" id="IPR008547">
    <property type="entry name" value="DUF829_TMEM53"/>
</dbReference>
<dbReference type="PANTHER" id="PTHR12265">
    <property type="entry name" value="TRANSMEMBRANE PROTEIN 53"/>
    <property type="match status" value="1"/>
</dbReference>
<gene>
    <name evidence="1" type="ORF">SI8410_06008406</name>
</gene>
<dbReference type="SUPFAM" id="SSF53474">
    <property type="entry name" value="alpha/beta-Hydrolases"/>
    <property type="match status" value="1"/>
</dbReference>
<dbReference type="InterPro" id="IPR029058">
    <property type="entry name" value="AB_hydrolase_fold"/>
</dbReference>
<proteinExistence type="predicted"/>
<name>A0A7I8KJ96_SPIIN</name>
<sequence>MEASAAAAAGRLALLGCSAAGRHLRRRGFTSAAPRGVPPRLLLFSSLSFKPRWVGGAAAAKANSLASSSSLNAEGFFHAWELPPGEGVGGPRSGAAFDEGAVWTAVLLGWLGAEHKHLRRYAEMYKERGIRTVSFVVPVGELVLDLGKGMEGRIARLATELAAWAEGGEADGRERKLLFHTFSNTGWFTYGAILESLRSRSDVLEKIRGCVVDSGADPEINPQVWAAGFSAALLKKRSLWANASEEFLPGRAPPGGGEGNKDAQAAVRQGLSELIVLSILEKFFSLVLRLPDVNQRLSKIISILSKDQPPCPQLYLYSSADRVIPARSVELFIEAQRGMGREVHAHDFRVSPHVDHLRAFPLIYSAKLYDFLKNCAARRL</sequence>
<dbReference type="EMBL" id="LR746269">
    <property type="protein sequence ID" value="CAA7397741.1"/>
    <property type="molecule type" value="Genomic_DNA"/>
</dbReference>
<dbReference type="PANTHER" id="PTHR12265:SF11">
    <property type="entry name" value="ALPHA_BETA-HYDROLASES SUPERFAMILY PROTEIN"/>
    <property type="match status" value="1"/>
</dbReference>
<evidence type="ECO:0000313" key="2">
    <source>
        <dbReference type="Proteomes" id="UP000663760"/>
    </source>
</evidence>
<dbReference type="Proteomes" id="UP000663760">
    <property type="component" value="Chromosome 6"/>
</dbReference>
<dbReference type="Pfam" id="PF05705">
    <property type="entry name" value="DUF829"/>
    <property type="match status" value="1"/>
</dbReference>